<reference evidence="3" key="1">
    <citation type="submission" date="2016-06" db="EMBL/GenBank/DDBJ databases">
        <title>Genome sequencing of cellulolytic organisms.</title>
        <authorList>
            <person name="Bohra V."/>
            <person name="Dafale N.A."/>
            <person name="Purohit H.J."/>
        </authorList>
    </citation>
    <scope>NUCLEOTIDE SEQUENCE [LARGE SCALE GENOMIC DNA]</scope>
    <source>
        <strain evidence="3">ND21</strain>
    </source>
</reference>
<comment type="caution">
    <text evidence="2">The sequence shown here is derived from an EMBL/GenBank/DDBJ whole genome shotgun (WGS) entry which is preliminary data.</text>
</comment>
<dbReference type="EMBL" id="LZEM01000011">
    <property type="protein sequence ID" value="OAZ42838.1"/>
    <property type="molecule type" value="Genomic_DNA"/>
</dbReference>
<feature type="transmembrane region" description="Helical" evidence="1">
    <location>
        <begin position="188"/>
        <end position="212"/>
    </location>
</feature>
<feature type="transmembrane region" description="Helical" evidence="1">
    <location>
        <begin position="369"/>
        <end position="398"/>
    </location>
</feature>
<organism evidence="2 3">
    <name type="scientific">Microbacterium arborescens</name>
    <dbReference type="NCBI Taxonomy" id="33883"/>
    <lineage>
        <taxon>Bacteria</taxon>
        <taxon>Bacillati</taxon>
        <taxon>Actinomycetota</taxon>
        <taxon>Actinomycetes</taxon>
        <taxon>Micrococcales</taxon>
        <taxon>Microbacteriaceae</taxon>
        <taxon>Microbacterium</taxon>
    </lineage>
</organism>
<feature type="transmembrane region" description="Helical" evidence="1">
    <location>
        <begin position="58"/>
        <end position="79"/>
    </location>
</feature>
<keyword evidence="1" id="KW-0472">Membrane</keyword>
<keyword evidence="1" id="KW-1133">Transmembrane helix</keyword>
<feature type="transmembrane region" description="Helical" evidence="1">
    <location>
        <begin position="276"/>
        <end position="294"/>
    </location>
</feature>
<feature type="transmembrane region" description="Helical" evidence="1">
    <location>
        <begin position="245"/>
        <end position="264"/>
    </location>
</feature>
<dbReference type="InterPro" id="IPR046671">
    <property type="entry name" value="DUF6541"/>
</dbReference>
<evidence type="ECO:0000313" key="3">
    <source>
        <dbReference type="Proteomes" id="UP000093918"/>
    </source>
</evidence>
<name>A0ABX2WK34_9MICO</name>
<sequence>MIPPVLAGLFVLWAVGGFLSWSVGLRGFWAVAAAPAFATTLISGTAVVASWVGVPFSVLPVVVMTGIVGAAIVASRRMLRARAADVRPSAHDASSPGRRAATMTVVAVAVAVVVLSIRVMQIVQAPENISQTFDNIFHLNGVRYVLTENDASSLRLGYMTSPDGSLPFYPAAWHGLVALTVQISGASIPVSVTATTLIISAVIWPISAVGLVRTLFGPAARYSVAAALIAASLPGFPILLMDYGVLYPLQLSLALLPVALAATVRALGIVSGGPPFEWGWWVLILVGVLPGLTLAHPGGFVAWMVLSCPAVAVAVVRRARRSTTPAGRAGVVALAVAYVGVCILLLNILRPPEEARGWPLQMRMRDAVFQGATISMWYLLPAVVAALCVVAGIVWAFVDRTAPTIVALAMYLVGFGLFFTVASLPWADVRDLLTGSWYNNLPRLVAVFSVALLPLAAFGAARSWTAVGRVLDGRRAAPTLRPLLALAASAALLLGLQMDGAMNRAVEWASPLYRVDDSSPLLSSDEYALLERLPEEVPPGVAVAGSVWTGASLASALADRPVLMPHTLMQISEEVATINDGLRDAEPGDPVCQALEALDVGFVLDFGSREIHGGQHDFPGLDDLADSSAVKLVDEEGDARLYQVVACGRS</sequence>
<feature type="transmembrane region" description="Helical" evidence="1">
    <location>
        <begin position="30"/>
        <end position="52"/>
    </location>
</feature>
<feature type="transmembrane region" description="Helical" evidence="1">
    <location>
        <begin position="219"/>
        <end position="239"/>
    </location>
</feature>
<evidence type="ECO:0000313" key="2">
    <source>
        <dbReference type="EMBL" id="OAZ42838.1"/>
    </source>
</evidence>
<feature type="transmembrane region" description="Helical" evidence="1">
    <location>
        <begin position="479"/>
        <end position="496"/>
    </location>
</feature>
<keyword evidence="3" id="KW-1185">Reference proteome</keyword>
<feature type="transmembrane region" description="Helical" evidence="1">
    <location>
        <begin position="444"/>
        <end position="467"/>
    </location>
</feature>
<feature type="transmembrane region" description="Helical" evidence="1">
    <location>
        <begin position="405"/>
        <end position="424"/>
    </location>
</feature>
<gene>
    <name evidence="2" type="ORF">A9Z40_15125</name>
</gene>
<feature type="transmembrane region" description="Helical" evidence="1">
    <location>
        <begin position="300"/>
        <end position="317"/>
    </location>
</feature>
<dbReference type="Proteomes" id="UP000093918">
    <property type="component" value="Unassembled WGS sequence"/>
</dbReference>
<evidence type="ECO:0000256" key="1">
    <source>
        <dbReference type="SAM" id="Phobius"/>
    </source>
</evidence>
<proteinExistence type="predicted"/>
<feature type="transmembrane region" description="Helical" evidence="1">
    <location>
        <begin position="329"/>
        <end position="349"/>
    </location>
</feature>
<feature type="transmembrane region" description="Helical" evidence="1">
    <location>
        <begin position="6"/>
        <end position="23"/>
    </location>
</feature>
<keyword evidence="1" id="KW-0812">Transmembrane</keyword>
<feature type="transmembrane region" description="Helical" evidence="1">
    <location>
        <begin position="100"/>
        <end position="120"/>
    </location>
</feature>
<protein>
    <submittedName>
        <fullName evidence="2">Uncharacterized protein</fullName>
    </submittedName>
</protein>
<accession>A0ABX2WK34</accession>
<dbReference type="Pfam" id="PF20176">
    <property type="entry name" value="DUF6541"/>
    <property type="match status" value="1"/>
</dbReference>